<feature type="region of interest" description="Disordered" evidence="1">
    <location>
        <begin position="1"/>
        <end position="23"/>
    </location>
</feature>
<evidence type="ECO:0000313" key="4">
    <source>
        <dbReference type="Proteomes" id="UP001210380"/>
    </source>
</evidence>
<reference evidence="3 4" key="1">
    <citation type="submission" date="2022-11" db="EMBL/GenBank/DDBJ databases">
        <title>Draft genome sequence of Saccharopolyspora sp. WRP15-2 isolated from rhizosphere soils of wild rice in Thailand.</title>
        <authorList>
            <person name="Duangmal K."/>
            <person name="Kammanee S."/>
            <person name="Muangham S."/>
        </authorList>
    </citation>
    <scope>NUCLEOTIDE SEQUENCE [LARGE SCALE GENOMIC DNA]</scope>
    <source>
        <strain evidence="3 4">WRP15-2</strain>
    </source>
</reference>
<dbReference type="Proteomes" id="UP001210380">
    <property type="component" value="Unassembled WGS sequence"/>
</dbReference>
<comment type="caution">
    <text evidence="3">The sequence shown here is derived from an EMBL/GenBank/DDBJ whole genome shotgun (WGS) entry which is preliminary data.</text>
</comment>
<dbReference type="PANTHER" id="PTHR30136">
    <property type="entry name" value="HELIX-TURN-HELIX TRANSCRIPTIONAL REGULATOR, ICLR FAMILY"/>
    <property type="match status" value="1"/>
</dbReference>
<dbReference type="PROSITE" id="PS51078">
    <property type="entry name" value="ICLR_ED"/>
    <property type="match status" value="1"/>
</dbReference>
<accession>A0ABT4UVS7</accession>
<protein>
    <submittedName>
        <fullName evidence="3">IclR family transcriptional regulator</fullName>
    </submittedName>
</protein>
<dbReference type="InterPro" id="IPR029016">
    <property type="entry name" value="GAF-like_dom_sf"/>
</dbReference>
<name>A0ABT4UVS7_9PSEU</name>
<feature type="compositionally biased region" description="Low complexity" evidence="1">
    <location>
        <begin position="1"/>
        <end position="11"/>
    </location>
</feature>
<dbReference type="Gene3D" id="3.30.450.40">
    <property type="match status" value="1"/>
</dbReference>
<dbReference type="EMBL" id="JAQGLA010000011">
    <property type="protein sequence ID" value="MDA3625822.1"/>
    <property type="molecule type" value="Genomic_DNA"/>
</dbReference>
<proteinExistence type="predicted"/>
<dbReference type="Pfam" id="PF01614">
    <property type="entry name" value="IclR_C"/>
    <property type="match status" value="1"/>
</dbReference>
<evidence type="ECO:0000313" key="3">
    <source>
        <dbReference type="EMBL" id="MDA3625822.1"/>
    </source>
</evidence>
<dbReference type="SUPFAM" id="SSF55781">
    <property type="entry name" value="GAF domain-like"/>
    <property type="match status" value="1"/>
</dbReference>
<gene>
    <name evidence="3" type="ORF">OU415_10270</name>
</gene>
<dbReference type="InterPro" id="IPR050707">
    <property type="entry name" value="HTH_MetabolicPath_Reg"/>
</dbReference>
<feature type="domain" description="IclR-ED" evidence="2">
    <location>
        <begin position="90"/>
        <end position="264"/>
    </location>
</feature>
<evidence type="ECO:0000256" key="1">
    <source>
        <dbReference type="SAM" id="MobiDB-lite"/>
    </source>
</evidence>
<keyword evidence="4" id="KW-1185">Reference proteome</keyword>
<dbReference type="InterPro" id="IPR014757">
    <property type="entry name" value="Tscrpt_reg_IclR_C"/>
</dbReference>
<dbReference type="PANTHER" id="PTHR30136:SF24">
    <property type="entry name" value="HTH-TYPE TRANSCRIPTIONAL REPRESSOR ALLR"/>
    <property type="match status" value="1"/>
</dbReference>
<organism evidence="3 4">
    <name type="scientific">Saccharopolyspora oryzae</name>
    <dbReference type="NCBI Taxonomy" id="2997343"/>
    <lineage>
        <taxon>Bacteria</taxon>
        <taxon>Bacillati</taxon>
        <taxon>Actinomycetota</taxon>
        <taxon>Actinomycetes</taxon>
        <taxon>Pseudonocardiales</taxon>
        <taxon>Pseudonocardiaceae</taxon>
        <taxon>Saccharopolyspora</taxon>
    </lineage>
</organism>
<evidence type="ECO:0000259" key="2">
    <source>
        <dbReference type="PROSITE" id="PS51078"/>
    </source>
</evidence>
<sequence>MVGARTAAPGTPGEGHGGTGWRANADHVGAARASVVGGRERAAVRHHGEEPVQADRDRAALPTTYHLLRTLAHEGYLEKLDDGAFIVGSQVAGLHSAAQDQVLRSRIRSVMTELRDDLNAAVYLAHYHEGDVVVADIVDSPRNPRVDTWAAFKEAAHATAIGKCLLSGLSREERADHLDRYPPADLTPRTITRTHELIDGPENAVVTDSEEYSLGTACMAAPVVGTASPMTLAISFPARKLTATDSFENPLRTAAGEISRTVAVVGDFPTVG</sequence>